<evidence type="ECO:0000259" key="1">
    <source>
        <dbReference type="PROSITE" id="PS51332"/>
    </source>
</evidence>
<dbReference type="SUPFAM" id="SSF52242">
    <property type="entry name" value="Cobalamin (vitamin B12)-binding domain"/>
    <property type="match status" value="1"/>
</dbReference>
<evidence type="ECO:0000313" key="3">
    <source>
        <dbReference type="Proteomes" id="UP000320582"/>
    </source>
</evidence>
<dbReference type="Gene3D" id="3.40.50.280">
    <property type="entry name" value="Cobalamin-binding domain"/>
    <property type="match status" value="1"/>
</dbReference>
<proteinExistence type="predicted"/>
<dbReference type="AlphaFoldDB" id="A0A543K9M3"/>
<accession>A0A543K9M3</accession>
<dbReference type="Pfam" id="PF02607">
    <property type="entry name" value="B12-binding_2"/>
    <property type="match status" value="1"/>
</dbReference>
<dbReference type="RefSeq" id="WP_170207028.1">
    <property type="nucleotide sequence ID" value="NZ_VFPT01000001.1"/>
</dbReference>
<protein>
    <submittedName>
        <fullName evidence="2">Methylmalonyl-CoA mutase cobalamin-binding subunit</fullName>
    </submittedName>
</protein>
<dbReference type="EMBL" id="VFPT01000001">
    <property type="protein sequence ID" value="TQM91744.1"/>
    <property type="molecule type" value="Genomic_DNA"/>
</dbReference>
<comment type="caution">
    <text evidence="2">The sequence shown here is derived from an EMBL/GenBank/DDBJ whole genome shotgun (WGS) entry which is preliminary data.</text>
</comment>
<gene>
    <name evidence="2" type="ORF">BD293_0319</name>
</gene>
<sequence length="265" mass="28491">MNGLVQPVTCAKRADDMPLRRFAMRVVAELTRASDGGRNTASAFVAKLVTDFARSGDKQALSALLAEMRQRRVSAEDVMDAYLPDALGAIGQEWHDEEIDILHASLACARLQGLLRELGRAWASSRCGLVGDGRILLTLPAGEQHTLGAMLAANQLRRIGVSVKVMLLPRATELRDILTHNQFHAVFISVSNETSLLPCATMVQELRTWSQGHTPIVIGGGLVSSAQSDTKHRRIAEVSGADLVTSDIVCALQSCGIQQISAAAE</sequence>
<dbReference type="Gene3D" id="1.10.1240.10">
    <property type="entry name" value="Methionine synthase domain"/>
    <property type="match status" value="1"/>
</dbReference>
<keyword evidence="3" id="KW-1185">Reference proteome</keyword>
<dbReference type="InterPro" id="IPR036724">
    <property type="entry name" value="Cobalamin-bd_sf"/>
</dbReference>
<dbReference type="PROSITE" id="PS51332">
    <property type="entry name" value="B12_BINDING"/>
    <property type="match status" value="1"/>
</dbReference>
<dbReference type="InterPro" id="IPR006158">
    <property type="entry name" value="Cobalamin-bd"/>
</dbReference>
<dbReference type="InterPro" id="IPR003759">
    <property type="entry name" value="Cbl-bd_cap"/>
</dbReference>
<dbReference type="InterPro" id="IPR036594">
    <property type="entry name" value="Meth_synthase_dom"/>
</dbReference>
<organism evidence="2 3">
    <name type="scientific">Roseinatronobacter monicus</name>
    <dbReference type="NCBI Taxonomy" id="393481"/>
    <lineage>
        <taxon>Bacteria</taxon>
        <taxon>Pseudomonadati</taxon>
        <taxon>Pseudomonadota</taxon>
        <taxon>Alphaproteobacteria</taxon>
        <taxon>Rhodobacterales</taxon>
        <taxon>Paracoccaceae</taxon>
        <taxon>Roseinatronobacter</taxon>
    </lineage>
</organism>
<evidence type="ECO:0000313" key="2">
    <source>
        <dbReference type="EMBL" id="TQM91744.1"/>
    </source>
</evidence>
<dbReference type="GO" id="GO:0031419">
    <property type="term" value="F:cobalamin binding"/>
    <property type="evidence" value="ECO:0007669"/>
    <property type="project" value="InterPro"/>
</dbReference>
<name>A0A543K9M3_9RHOB</name>
<dbReference type="GO" id="GO:0046872">
    <property type="term" value="F:metal ion binding"/>
    <property type="evidence" value="ECO:0007669"/>
    <property type="project" value="InterPro"/>
</dbReference>
<dbReference type="Proteomes" id="UP000320582">
    <property type="component" value="Unassembled WGS sequence"/>
</dbReference>
<feature type="domain" description="B12-binding" evidence="1">
    <location>
        <begin position="132"/>
        <end position="259"/>
    </location>
</feature>
<reference evidence="2 3" key="1">
    <citation type="submission" date="2019-06" db="EMBL/GenBank/DDBJ databases">
        <title>Genomic Encyclopedia of Archaeal and Bacterial Type Strains, Phase II (KMG-II): from individual species to whole genera.</title>
        <authorList>
            <person name="Goeker M."/>
        </authorList>
    </citation>
    <scope>NUCLEOTIDE SEQUENCE [LARGE SCALE GENOMIC DNA]</scope>
    <source>
        <strain evidence="2 3">DSM 18423</strain>
    </source>
</reference>